<keyword evidence="1 2" id="KW-0732">Signal</keyword>
<protein>
    <submittedName>
        <fullName evidence="3">TRAP-type C4-dicarboxylate transport system substrate-binding protein</fullName>
    </submittedName>
</protein>
<dbReference type="PROSITE" id="PS51257">
    <property type="entry name" value="PROKAR_LIPOPROTEIN"/>
    <property type="match status" value="1"/>
</dbReference>
<dbReference type="NCBIfam" id="NF037995">
    <property type="entry name" value="TRAP_S1"/>
    <property type="match status" value="1"/>
</dbReference>
<name>A0A4V2GDJ3_9ACTN</name>
<evidence type="ECO:0000256" key="1">
    <source>
        <dbReference type="ARBA" id="ARBA00022729"/>
    </source>
</evidence>
<dbReference type="Pfam" id="PF03480">
    <property type="entry name" value="DctP"/>
    <property type="match status" value="1"/>
</dbReference>
<dbReference type="RefSeq" id="WP_165440044.1">
    <property type="nucleotide sequence ID" value="NZ_SHLD01000001.1"/>
</dbReference>
<feature type="chain" id="PRO_5020341141" evidence="2">
    <location>
        <begin position="24"/>
        <end position="471"/>
    </location>
</feature>
<dbReference type="AlphaFoldDB" id="A0A4V2GDJ3"/>
<dbReference type="InterPro" id="IPR018389">
    <property type="entry name" value="DctP_fam"/>
</dbReference>
<organism evidence="3 4">
    <name type="scientific">Micromonospora kangleipakensis</name>
    <dbReference type="NCBI Taxonomy" id="1077942"/>
    <lineage>
        <taxon>Bacteria</taxon>
        <taxon>Bacillati</taxon>
        <taxon>Actinomycetota</taxon>
        <taxon>Actinomycetes</taxon>
        <taxon>Micromonosporales</taxon>
        <taxon>Micromonosporaceae</taxon>
        <taxon>Micromonospora</taxon>
    </lineage>
</organism>
<gene>
    <name evidence="3" type="ORF">EV384_4732</name>
</gene>
<evidence type="ECO:0000313" key="3">
    <source>
        <dbReference type="EMBL" id="RZU76116.1"/>
    </source>
</evidence>
<feature type="signal peptide" evidence="2">
    <location>
        <begin position="1"/>
        <end position="23"/>
    </location>
</feature>
<sequence length="471" mass="50557">MKHSYAAIATALSSALLASGCSAAPDRAGGDAEEQVRVLTYAVVNIGGPSAAETEWADDVKRLSDGALQIEFKSAWRRGEPQQEQGVLADLREGKVALGGVRARALDREGYLGFQALVAPFLVDSYALESAVFDSGIVDDMLAGVTAIDVVGIAVLPSSLYRVTGKEHAFAGPDDFRGQILATQDSAMNEATMKSLGATPHFMASSSDIRAYDGYTAPPGAVAGNSYQSFLRHLAGNLSLGIQPSLILMGKVTEGSLDEEQRKILREAASDVRAAAIRASQEDDRVGMSVLCNSSVEVSFASAEDLQDLRKAVTPVYDQLRQDPQSAEWLGQITALKIKTAAAPDVATCPDTPTPASTDLGIPDGTYVRTRTKEDLERAPYYLSWYPPGTSTLTFRRGVMTKIDPEGASQSHTYTLFQGRIHAENNGPVDFIASYHLDGDKLTFTDFIWPDCTNCQPDESAYGGSDPWIRQ</sequence>
<evidence type="ECO:0000313" key="4">
    <source>
        <dbReference type="Proteomes" id="UP000294114"/>
    </source>
</evidence>
<comment type="caution">
    <text evidence="3">The sequence shown here is derived from an EMBL/GenBank/DDBJ whole genome shotgun (WGS) entry which is preliminary data.</text>
</comment>
<dbReference type="GO" id="GO:0055085">
    <property type="term" value="P:transmembrane transport"/>
    <property type="evidence" value="ECO:0007669"/>
    <property type="project" value="InterPro"/>
</dbReference>
<dbReference type="EMBL" id="SHLD01000001">
    <property type="protein sequence ID" value="RZU76116.1"/>
    <property type="molecule type" value="Genomic_DNA"/>
</dbReference>
<dbReference type="PANTHER" id="PTHR33376:SF4">
    <property type="entry name" value="SIALIC ACID-BINDING PERIPLASMIC PROTEIN SIAP"/>
    <property type="match status" value="1"/>
</dbReference>
<accession>A0A4V2GDJ3</accession>
<keyword evidence="4" id="KW-1185">Reference proteome</keyword>
<dbReference type="Gene3D" id="3.40.190.170">
    <property type="entry name" value="Bacterial extracellular solute-binding protein, family 7"/>
    <property type="match status" value="1"/>
</dbReference>
<proteinExistence type="predicted"/>
<evidence type="ECO:0000256" key="2">
    <source>
        <dbReference type="SAM" id="SignalP"/>
    </source>
</evidence>
<dbReference type="PANTHER" id="PTHR33376">
    <property type="match status" value="1"/>
</dbReference>
<reference evidence="3 4" key="1">
    <citation type="submission" date="2019-02" db="EMBL/GenBank/DDBJ databases">
        <title>Sequencing the genomes of 1000 actinobacteria strains.</title>
        <authorList>
            <person name="Klenk H.-P."/>
        </authorList>
    </citation>
    <scope>NUCLEOTIDE SEQUENCE [LARGE SCALE GENOMIC DNA]</scope>
    <source>
        <strain evidence="3 4">DSM 45612</strain>
    </source>
</reference>
<dbReference type="Proteomes" id="UP000294114">
    <property type="component" value="Unassembled WGS sequence"/>
</dbReference>
<dbReference type="InterPro" id="IPR038404">
    <property type="entry name" value="TRAP_DctP_sf"/>
</dbReference>